<dbReference type="AlphaFoldDB" id="A0A979FFP5"/>
<proteinExistence type="predicted"/>
<dbReference type="InterPro" id="IPR001356">
    <property type="entry name" value="HD"/>
</dbReference>
<evidence type="ECO:0000256" key="3">
    <source>
        <dbReference type="ARBA" id="ARBA00023155"/>
    </source>
</evidence>
<dbReference type="GO" id="GO:0030154">
    <property type="term" value="P:cell differentiation"/>
    <property type="evidence" value="ECO:0007669"/>
    <property type="project" value="TreeGrafter"/>
</dbReference>
<feature type="domain" description="Homeobox" evidence="8">
    <location>
        <begin position="6"/>
        <end position="53"/>
    </location>
</feature>
<dbReference type="PANTHER" id="PTHR24340:SF40">
    <property type="entry name" value="HOMEOBOX PROTEIN NKX-2.4"/>
    <property type="match status" value="1"/>
</dbReference>
<evidence type="ECO:0000259" key="8">
    <source>
        <dbReference type="PROSITE" id="PS50071"/>
    </source>
</evidence>
<gene>
    <name evidence="10" type="primary">LOC125177638</name>
</gene>
<feature type="DNA-binding region" description="Homeobox" evidence="5">
    <location>
        <begin position="8"/>
        <end position="54"/>
    </location>
</feature>
<keyword evidence="2 5" id="KW-0238">DNA-binding</keyword>
<keyword evidence="9" id="KW-1185">Reference proteome</keyword>
<evidence type="ECO:0000256" key="4">
    <source>
        <dbReference type="ARBA" id="ARBA00023242"/>
    </source>
</evidence>
<dbReference type="GO" id="GO:0005634">
    <property type="term" value="C:nucleus"/>
    <property type="evidence" value="ECO:0007669"/>
    <property type="project" value="UniProtKB-SubCell"/>
</dbReference>
<keyword evidence="4 5" id="KW-0539">Nucleus</keyword>
<dbReference type="PRINTS" id="PR00024">
    <property type="entry name" value="HOMEOBOX"/>
</dbReference>
<dbReference type="Gene3D" id="1.10.10.60">
    <property type="entry name" value="Homeodomain-like"/>
    <property type="match status" value="1"/>
</dbReference>
<evidence type="ECO:0000313" key="9">
    <source>
        <dbReference type="Proteomes" id="UP000694843"/>
    </source>
</evidence>
<keyword evidence="3 5" id="KW-0371">Homeobox</keyword>
<name>A0A979FFP5_HYAAZ</name>
<dbReference type="InterPro" id="IPR017970">
    <property type="entry name" value="Homeobox_CS"/>
</dbReference>
<evidence type="ECO:0000256" key="1">
    <source>
        <dbReference type="ARBA" id="ARBA00004123"/>
    </source>
</evidence>
<dbReference type="GO" id="GO:0000981">
    <property type="term" value="F:DNA-binding transcription factor activity, RNA polymerase II-specific"/>
    <property type="evidence" value="ECO:0007669"/>
    <property type="project" value="InterPro"/>
</dbReference>
<dbReference type="GO" id="GO:0000978">
    <property type="term" value="F:RNA polymerase II cis-regulatory region sequence-specific DNA binding"/>
    <property type="evidence" value="ECO:0007669"/>
    <property type="project" value="TreeGrafter"/>
</dbReference>
<dbReference type="PANTHER" id="PTHR24340">
    <property type="entry name" value="HOMEOBOX PROTEIN NKX"/>
    <property type="match status" value="1"/>
</dbReference>
<feature type="region of interest" description="Disordered" evidence="7">
    <location>
        <begin position="143"/>
        <end position="189"/>
    </location>
</feature>
<dbReference type="CDD" id="cd00086">
    <property type="entry name" value="homeodomain"/>
    <property type="match status" value="1"/>
</dbReference>
<dbReference type="PROSITE" id="PS00027">
    <property type="entry name" value="HOMEOBOX_1"/>
    <property type="match status" value="1"/>
</dbReference>
<dbReference type="Pfam" id="PF00046">
    <property type="entry name" value="Homeodomain"/>
    <property type="match status" value="1"/>
</dbReference>
<dbReference type="InterPro" id="IPR009057">
    <property type="entry name" value="Homeodomain-like_sf"/>
</dbReference>
<evidence type="ECO:0000256" key="5">
    <source>
        <dbReference type="PROSITE-ProRule" id="PRU00108"/>
    </source>
</evidence>
<feature type="compositionally biased region" description="Low complexity" evidence="7">
    <location>
        <begin position="92"/>
        <end position="122"/>
    </location>
</feature>
<organism evidence="9 10">
    <name type="scientific">Hyalella azteca</name>
    <name type="common">Amphipod</name>
    <dbReference type="NCBI Taxonomy" id="294128"/>
    <lineage>
        <taxon>Eukaryota</taxon>
        <taxon>Metazoa</taxon>
        <taxon>Ecdysozoa</taxon>
        <taxon>Arthropoda</taxon>
        <taxon>Crustacea</taxon>
        <taxon>Multicrustacea</taxon>
        <taxon>Malacostraca</taxon>
        <taxon>Eumalacostraca</taxon>
        <taxon>Peracarida</taxon>
        <taxon>Amphipoda</taxon>
        <taxon>Senticaudata</taxon>
        <taxon>Talitrida</taxon>
        <taxon>Talitroidea</taxon>
        <taxon>Hyalellidae</taxon>
        <taxon>Hyalella</taxon>
    </lineage>
</organism>
<dbReference type="InterPro" id="IPR020479">
    <property type="entry name" value="HD_metazoa"/>
</dbReference>
<dbReference type="Proteomes" id="UP000694843">
    <property type="component" value="Unplaced"/>
</dbReference>
<dbReference type="OrthoDB" id="3137333at2759"/>
<evidence type="ECO:0000313" key="10">
    <source>
        <dbReference type="RefSeq" id="XP_047735739.1"/>
    </source>
</evidence>
<comment type="subcellular location">
    <subcellularLocation>
        <location evidence="1 5 6">Nucleus</location>
    </subcellularLocation>
</comment>
<accession>A0A979FFP5</accession>
<evidence type="ECO:0000256" key="6">
    <source>
        <dbReference type="RuleBase" id="RU000682"/>
    </source>
</evidence>
<evidence type="ECO:0000256" key="2">
    <source>
        <dbReference type="ARBA" id="ARBA00023125"/>
    </source>
</evidence>
<dbReference type="InterPro" id="IPR050394">
    <property type="entry name" value="Homeobox_NK-like"/>
</dbReference>
<sequence>MRFVSQVYELERRFKQQKYLSAPEREHLASLINLTPQQVKIWFQNHRYKMKRAAKEKAMAEQPSGNSATTSPRRVSVPVLVKEEGKTPAGGSNCSATNNNNSSSSSTSNTPSSTNASSTVTNLPSSDLVNGSGGLLDSKISGTLSSSSLNHHTHHHHQQLNNHHHNHHHHTLRDHASLGSVTPTSNTNATSLLTSTSLLHGTHLTCDASLDSFGRSQGMANGAAGTGMALGGSFPSGMPPLYHNNNAYLHHQRAW</sequence>
<dbReference type="KEGG" id="hazt:125177638"/>
<evidence type="ECO:0000256" key="7">
    <source>
        <dbReference type="SAM" id="MobiDB-lite"/>
    </source>
</evidence>
<dbReference type="SUPFAM" id="SSF46689">
    <property type="entry name" value="Homeodomain-like"/>
    <property type="match status" value="1"/>
</dbReference>
<dbReference type="RefSeq" id="XP_047735739.1">
    <property type="nucleotide sequence ID" value="XM_047879783.1"/>
</dbReference>
<dbReference type="PROSITE" id="PS50071">
    <property type="entry name" value="HOMEOBOX_2"/>
    <property type="match status" value="1"/>
</dbReference>
<dbReference type="GeneID" id="125177638"/>
<feature type="compositionally biased region" description="Polar residues" evidence="7">
    <location>
        <begin position="63"/>
        <end position="73"/>
    </location>
</feature>
<feature type="compositionally biased region" description="Basic residues" evidence="7">
    <location>
        <begin position="151"/>
        <end position="172"/>
    </location>
</feature>
<protein>
    <submittedName>
        <fullName evidence="10">Homeobox protein Nkx-2.1-like</fullName>
    </submittedName>
</protein>
<reference evidence="10" key="1">
    <citation type="submission" date="2025-08" db="UniProtKB">
        <authorList>
            <consortium name="RefSeq"/>
        </authorList>
    </citation>
    <scope>IDENTIFICATION</scope>
    <source>
        <tissue evidence="10">Whole organism</tissue>
    </source>
</reference>
<feature type="region of interest" description="Disordered" evidence="7">
    <location>
        <begin position="54"/>
        <end position="126"/>
    </location>
</feature>
<dbReference type="SMART" id="SM00389">
    <property type="entry name" value="HOX"/>
    <property type="match status" value="1"/>
</dbReference>